<dbReference type="RefSeq" id="WP_283076885.1">
    <property type="nucleotide sequence ID" value="NZ_CP121671.1"/>
</dbReference>
<protein>
    <submittedName>
        <fullName evidence="1">Uncharacterized protein</fullName>
    </submittedName>
</protein>
<proteinExistence type="predicted"/>
<keyword evidence="2" id="KW-1185">Reference proteome</keyword>
<sequence>MNKRRFKAFRIKGESETGIGIAEHVGKESIYIASLYYDRQLSHRDIFCAVGGHVYGLLEDDDNAHIRLCDFQMKKSFKAAFPERVYFRTQSYHESFSEPKLLAEDSIQRRISITEVLCGKEEV</sequence>
<evidence type="ECO:0000313" key="1">
    <source>
        <dbReference type="EMBL" id="WFT74892.1"/>
    </source>
</evidence>
<gene>
    <name evidence="1" type="ORF">P9989_00180</name>
</gene>
<reference evidence="1 2" key="1">
    <citation type="submission" date="2023-04" db="EMBL/GenBank/DDBJ databases">
        <title>Genome sequence of Halobacillus naozhouensis KACC 21980.</title>
        <authorList>
            <person name="Kim S."/>
            <person name="Heo J."/>
            <person name="Kwon S.-W."/>
        </authorList>
    </citation>
    <scope>NUCLEOTIDE SEQUENCE [LARGE SCALE GENOMIC DNA]</scope>
    <source>
        <strain evidence="1 2">KCTC 13234</strain>
    </source>
</reference>
<evidence type="ECO:0000313" key="2">
    <source>
        <dbReference type="Proteomes" id="UP001221597"/>
    </source>
</evidence>
<name>A0ABY8IZU9_9BACI</name>
<accession>A0ABY8IZU9</accession>
<dbReference type="Proteomes" id="UP001221597">
    <property type="component" value="Chromosome"/>
</dbReference>
<organism evidence="1 2">
    <name type="scientific">Halobacillus naozhouensis</name>
    <dbReference type="NCBI Taxonomy" id="554880"/>
    <lineage>
        <taxon>Bacteria</taxon>
        <taxon>Bacillati</taxon>
        <taxon>Bacillota</taxon>
        <taxon>Bacilli</taxon>
        <taxon>Bacillales</taxon>
        <taxon>Bacillaceae</taxon>
        <taxon>Halobacillus</taxon>
    </lineage>
</organism>
<dbReference type="EMBL" id="CP121671">
    <property type="protein sequence ID" value="WFT74892.1"/>
    <property type="molecule type" value="Genomic_DNA"/>
</dbReference>